<evidence type="ECO:0000313" key="5">
    <source>
        <dbReference type="EMBL" id="CAH0388458.1"/>
    </source>
</evidence>
<feature type="domain" description="TACO1/YebC-like N-terminal" evidence="4">
    <location>
        <begin position="45"/>
        <end position="115"/>
    </location>
</feature>
<dbReference type="EMBL" id="OU963865">
    <property type="protein sequence ID" value="CAH0388458.1"/>
    <property type="molecule type" value="Genomic_DNA"/>
</dbReference>
<evidence type="ECO:0000256" key="1">
    <source>
        <dbReference type="ARBA" id="ARBA00004173"/>
    </source>
</evidence>
<dbReference type="InterPro" id="IPR048300">
    <property type="entry name" value="TACO1_YebC-like_2nd/3rd_dom"/>
</dbReference>
<gene>
    <name evidence="5" type="ORF">BEMITA_LOCUS7370</name>
</gene>
<sequence>MNRCRFILNTNFLFYQAAWRGSLCPDNKTALFPEFTPFFREKGHSKWQNIRHQKAANDLQKSRTFNMLILQIKRAILDGGSNNPEHNSALANVVASCKRANMPASTIQSALQGSKDKPLTSAWFEMKGPKGSILYISAMSHHVPILKQTIKSLVKGQNGPTKCIFISSPVEFTERMAKGVFEHKGIIVAEPPPDVKNIEEISMDHAIEIGAEEVDPIEDTNLLEFVTAASSLYKARMALEEKKYVIKEAELVYIPRVIAELDDEEAKLLQALQDEIEKLPEIVQIFRNF</sequence>
<dbReference type="PANTHER" id="PTHR12532:SF0">
    <property type="entry name" value="TRANSLATIONAL ACTIVATOR OF CYTOCHROME C OXIDASE 1"/>
    <property type="match status" value="1"/>
</dbReference>
<dbReference type="InterPro" id="IPR029072">
    <property type="entry name" value="YebC-like"/>
</dbReference>
<dbReference type="Gene3D" id="3.30.70.980">
    <property type="match status" value="2"/>
</dbReference>
<dbReference type="Gene3D" id="1.10.10.200">
    <property type="match status" value="1"/>
</dbReference>
<feature type="domain" description="TACO1/YebC-like second and third" evidence="3">
    <location>
        <begin position="121"/>
        <end position="289"/>
    </location>
</feature>
<evidence type="ECO:0000256" key="2">
    <source>
        <dbReference type="ARBA" id="ARBA00008724"/>
    </source>
</evidence>
<evidence type="ECO:0000259" key="4">
    <source>
        <dbReference type="Pfam" id="PF20772"/>
    </source>
</evidence>
<dbReference type="PANTHER" id="PTHR12532">
    <property type="entry name" value="TRANSLATIONAL ACTIVATOR OF CYTOCHROME C OXIDASE 1"/>
    <property type="match status" value="1"/>
</dbReference>
<protein>
    <recommendedName>
        <fullName evidence="7">Translational activator of cytochrome c oxidase 1</fullName>
    </recommendedName>
</protein>
<evidence type="ECO:0008006" key="7">
    <source>
        <dbReference type="Google" id="ProtNLM"/>
    </source>
</evidence>
<accession>A0A9P0ABU9</accession>
<evidence type="ECO:0000313" key="6">
    <source>
        <dbReference type="Proteomes" id="UP001152759"/>
    </source>
</evidence>
<keyword evidence="6" id="KW-1185">Reference proteome</keyword>
<dbReference type="InterPro" id="IPR017856">
    <property type="entry name" value="Integrase-like_N"/>
</dbReference>
<dbReference type="Pfam" id="PF20772">
    <property type="entry name" value="TACO1_YebC_N"/>
    <property type="match status" value="1"/>
</dbReference>
<dbReference type="InterPro" id="IPR026564">
    <property type="entry name" value="Transcrip_reg_TACO1-like_dom3"/>
</dbReference>
<reference evidence="5" key="1">
    <citation type="submission" date="2021-12" db="EMBL/GenBank/DDBJ databases">
        <authorList>
            <person name="King R."/>
        </authorList>
    </citation>
    <scope>NUCLEOTIDE SEQUENCE</scope>
</reference>
<name>A0A9P0ABU9_BEMTA</name>
<dbReference type="InterPro" id="IPR002876">
    <property type="entry name" value="Transcrip_reg_TACO1-like"/>
</dbReference>
<organism evidence="5 6">
    <name type="scientific">Bemisia tabaci</name>
    <name type="common">Sweetpotato whitefly</name>
    <name type="synonym">Aleurodes tabaci</name>
    <dbReference type="NCBI Taxonomy" id="7038"/>
    <lineage>
        <taxon>Eukaryota</taxon>
        <taxon>Metazoa</taxon>
        <taxon>Ecdysozoa</taxon>
        <taxon>Arthropoda</taxon>
        <taxon>Hexapoda</taxon>
        <taxon>Insecta</taxon>
        <taxon>Pterygota</taxon>
        <taxon>Neoptera</taxon>
        <taxon>Paraneoptera</taxon>
        <taxon>Hemiptera</taxon>
        <taxon>Sternorrhyncha</taxon>
        <taxon>Aleyrodoidea</taxon>
        <taxon>Aleyrodidae</taxon>
        <taxon>Aleyrodinae</taxon>
        <taxon>Bemisia</taxon>
    </lineage>
</organism>
<dbReference type="SUPFAM" id="SSF75625">
    <property type="entry name" value="YebC-like"/>
    <property type="match status" value="1"/>
</dbReference>
<comment type="subcellular location">
    <subcellularLocation>
        <location evidence="1">Mitochondrion</location>
    </subcellularLocation>
</comment>
<dbReference type="AlphaFoldDB" id="A0A9P0ABU9"/>
<evidence type="ECO:0000259" key="3">
    <source>
        <dbReference type="Pfam" id="PF01709"/>
    </source>
</evidence>
<dbReference type="Proteomes" id="UP001152759">
    <property type="component" value="Chromosome 4"/>
</dbReference>
<proteinExistence type="inferred from homology"/>
<comment type="similarity">
    <text evidence="2">Belongs to the TACO1 family.</text>
</comment>
<dbReference type="GO" id="GO:0005739">
    <property type="term" value="C:mitochondrion"/>
    <property type="evidence" value="ECO:0007669"/>
    <property type="project" value="UniProtKB-SubCell"/>
</dbReference>
<dbReference type="InterPro" id="IPR049083">
    <property type="entry name" value="TACO1_YebC_N"/>
</dbReference>
<dbReference type="FunFam" id="1.10.10.200:FF:000002">
    <property type="entry name" value="Probable transcriptional regulatory protein CLM62_37755"/>
    <property type="match status" value="1"/>
</dbReference>
<dbReference type="Pfam" id="PF01709">
    <property type="entry name" value="Transcrip_reg"/>
    <property type="match status" value="1"/>
</dbReference>